<name>A0A6G0U6U6_APHGL</name>
<proteinExistence type="predicted"/>
<gene>
    <name evidence="9" type="ORF">AGLY_000205</name>
</gene>
<reference evidence="9 10" key="1">
    <citation type="submission" date="2019-08" db="EMBL/GenBank/DDBJ databases">
        <title>The genome of the soybean aphid Biotype 1, its phylome, world population structure and adaptation to the North American continent.</title>
        <authorList>
            <person name="Giordano R."/>
            <person name="Donthu R.K."/>
            <person name="Hernandez A.G."/>
            <person name="Wright C.L."/>
            <person name="Zimin A.V."/>
        </authorList>
    </citation>
    <scope>NUCLEOTIDE SEQUENCE [LARGE SCALE GENOMIC DNA]</scope>
    <source>
        <tissue evidence="9">Whole aphids</tissue>
    </source>
</reference>
<feature type="non-terminal residue" evidence="9">
    <location>
        <position position="535"/>
    </location>
</feature>
<dbReference type="GO" id="GO:0005783">
    <property type="term" value="C:endoplasmic reticulum"/>
    <property type="evidence" value="ECO:0007669"/>
    <property type="project" value="InterPro"/>
</dbReference>
<evidence type="ECO:0000313" key="10">
    <source>
        <dbReference type="Proteomes" id="UP000475862"/>
    </source>
</evidence>
<dbReference type="InterPro" id="IPR013547">
    <property type="entry name" value="P4H_N"/>
</dbReference>
<evidence type="ECO:0000313" key="9">
    <source>
        <dbReference type="EMBL" id="KAE9544663.1"/>
    </source>
</evidence>
<feature type="chain" id="PRO_5026193729" description="Prolyl 4-hydroxylase alpha subunit domain-containing protein" evidence="7">
    <location>
        <begin position="22"/>
        <end position="535"/>
    </location>
</feature>
<dbReference type="GO" id="GO:0005506">
    <property type="term" value="F:iron ion binding"/>
    <property type="evidence" value="ECO:0007669"/>
    <property type="project" value="InterPro"/>
</dbReference>
<dbReference type="InterPro" id="IPR006620">
    <property type="entry name" value="Pro_4_hyd_alph"/>
</dbReference>
<dbReference type="InterPro" id="IPR045054">
    <property type="entry name" value="P4HA-like"/>
</dbReference>
<dbReference type="Gene3D" id="2.60.120.620">
    <property type="entry name" value="q2cbj1_9rhob like domain"/>
    <property type="match status" value="1"/>
</dbReference>
<accession>A0A6G0U6U6</accession>
<keyword evidence="10" id="KW-1185">Reference proteome</keyword>
<dbReference type="InterPro" id="IPR011990">
    <property type="entry name" value="TPR-like_helical_dom_sf"/>
</dbReference>
<evidence type="ECO:0000259" key="8">
    <source>
        <dbReference type="SMART" id="SM00702"/>
    </source>
</evidence>
<organism evidence="9 10">
    <name type="scientific">Aphis glycines</name>
    <name type="common">Soybean aphid</name>
    <dbReference type="NCBI Taxonomy" id="307491"/>
    <lineage>
        <taxon>Eukaryota</taxon>
        <taxon>Metazoa</taxon>
        <taxon>Ecdysozoa</taxon>
        <taxon>Arthropoda</taxon>
        <taxon>Hexapoda</taxon>
        <taxon>Insecta</taxon>
        <taxon>Pterygota</taxon>
        <taxon>Neoptera</taxon>
        <taxon>Paraneoptera</taxon>
        <taxon>Hemiptera</taxon>
        <taxon>Sternorrhyncha</taxon>
        <taxon>Aphidomorpha</taxon>
        <taxon>Aphidoidea</taxon>
        <taxon>Aphididae</taxon>
        <taxon>Aphidini</taxon>
        <taxon>Aphis</taxon>
        <taxon>Aphis</taxon>
    </lineage>
</organism>
<sequence length="535" mass="62660">MYNLQKSIVVLYLIHLNLCHSSNWHYSISSMYELFDLEIEYLMMTETYIKNEYKRLDDIRKFIEQRKIQNERELAESYTESSINAFKTILRVKSDWETLKNKTAQTTEIGELKHKPVTSDNIVSGLKAIRRLQIIYELDAHEISNGNIGGQTYQPFDVNDCYDMASLCYDNAEYHCAYWWFVEVYDKHKEDNNKLNIDYTTFITKFVWSSYLVGNINHAMDILNKYVEENNQMNENLTNIRYTVWAGPNVFRQNTANDDDKKFYSYSLQKLDSEKEVSYFKTACMNTMNYKYPYLKCRYNHGDNKYLMIGPLREEIVLLVPTIKLYHNVLYDNEIERIKELAKPKLEKLTIDTNEDISLRKVASFEKHNNQVFETINHRVAQITSKSTTNVVDKYVVTNYGVGGHYLPHTKYIDDNHLINSKERDAIVVFHMDDVPEGGATILPDLNAHVPSVKGSALVIYNTRSTISSMEQFTQYGSCPIIYGDKWNMRRMKILTQLVGIFNGQRSARAPTPSHGVLSIKLETYHWRHLSRLYL</sequence>
<comment type="caution">
    <text evidence="9">The sequence shown here is derived from an EMBL/GenBank/DDBJ whole genome shotgun (WGS) entry which is preliminary data.</text>
</comment>
<dbReference type="Pfam" id="PF08336">
    <property type="entry name" value="P4Ha_N"/>
    <property type="match status" value="1"/>
</dbReference>
<dbReference type="Gene3D" id="1.25.40.10">
    <property type="entry name" value="Tetratricopeptide repeat domain"/>
    <property type="match status" value="1"/>
</dbReference>
<comment type="cofactor">
    <cofactor evidence="1">
        <name>L-ascorbate</name>
        <dbReference type="ChEBI" id="CHEBI:38290"/>
    </cofactor>
</comment>
<dbReference type="PANTHER" id="PTHR10869:SF244">
    <property type="entry name" value="PROLYL 4-HYDROXYLASE SUBUNIT ALPHA-2"/>
    <property type="match status" value="1"/>
</dbReference>
<dbReference type="GO" id="GO:0031418">
    <property type="term" value="F:L-ascorbic acid binding"/>
    <property type="evidence" value="ECO:0007669"/>
    <property type="project" value="UniProtKB-KW"/>
</dbReference>
<dbReference type="PANTHER" id="PTHR10869">
    <property type="entry name" value="PROLYL 4-HYDROXYLASE ALPHA SUBUNIT"/>
    <property type="match status" value="1"/>
</dbReference>
<dbReference type="GO" id="GO:0004656">
    <property type="term" value="F:procollagen-proline 4-dioxygenase activity"/>
    <property type="evidence" value="ECO:0007669"/>
    <property type="project" value="InterPro"/>
</dbReference>
<dbReference type="SMART" id="SM00702">
    <property type="entry name" value="P4Hc"/>
    <property type="match status" value="1"/>
</dbReference>
<evidence type="ECO:0000256" key="5">
    <source>
        <dbReference type="ARBA" id="ARBA00023002"/>
    </source>
</evidence>
<evidence type="ECO:0000256" key="2">
    <source>
        <dbReference type="ARBA" id="ARBA00022723"/>
    </source>
</evidence>
<protein>
    <recommendedName>
        <fullName evidence="8">Prolyl 4-hydroxylase alpha subunit domain-containing protein</fullName>
    </recommendedName>
</protein>
<keyword evidence="6" id="KW-0408">Iron</keyword>
<keyword evidence="3" id="KW-0847">Vitamin C</keyword>
<evidence type="ECO:0000256" key="7">
    <source>
        <dbReference type="SAM" id="SignalP"/>
    </source>
</evidence>
<dbReference type="OrthoDB" id="420380at2759"/>
<dbReference type="EMBL" id="VYZN01000001">
    <property type="protein sequence ID" value="KAE9544663.1"/>
    <property type="molecule type" value="Genomic_DNA"/>
</dbReference>
<feature type="signal peptide" evidence="7">
    <location>
        <begin position="1"/>
        <end position="21"/>
    </location>
</feature>
<keyword evidence="5" id="KW-0560">Oxidoreductase</keyword>
<dbReference type="Gene3D" id="6.10.140.1460">
    <property type="match status" value="1"/>
</dbReference>
<keyword evidence="2" id="KW-0479">Metal-binding</keyword>
<keyword evidence="7" id="KW-0732">Signal</keyword>
<evidence type="ECO:0000256" key="4">
    <source>
        <dbReference type="ARBA" id="ARBA00022964"/>
    </source>
</evidence>
<feature type="domain" description="Prolyl 4-hydroxylase alpha subunit" evidence="8">
    <location>
        <begin position="321"/>
        <end position="494"/>
    </location>
</feature>
<evidence type="ECO:0000256" key="6">
    <source>
        <dbReference type="ARBA" id="ARBA00023004"/>
    </source>
</evidence>
<keyword evidence="4" id="KW-0223">Dioxygenase</keyword>
<evidence type="ECO:0000256" key="1">
    <source>
        <dbReference type="ARBA" id="ARBA00001961"/>
    </source>
</evidence>
<evidence type="ECO:0000256" key="3">
    <source>
        <dbReference type="ARBA" id="ARBA00022896"/>
    </source>
</evidence>
<dbReference type="AlphaFoldDB" id="A0A6G0U6U6"/>
<dbReference type="Proteomes" id="UP000475862">
    <property type="component" value="Unassembled WGS sequence"/>
</dbReference>